<protein>
    <submittedName>
        <fullName evidence="1">Uncharacterized protein</fullName>
    </submittedName>
</protein>
<organism evidence="1 2">
    <name type="scientific">Rhodocollybia butyracea</name>
    <dbReference type="NCBI Taxonomy" id="206335"/>
    <lineage>
        <taxon>Eukaryota</taxon>
        <taxon>Fungi</taxon>
        <taxon>Dikarya</taxon>
        <taxon>Basidiomycota</taxon>
        <taxon>Agaricomycotina</taxon>
        <taxon>Agaricomycetes</taxon>
        <taxon>Agaricomycetidae</taxon>
        <taxon>Agaricales</taxon>
        <taxon>Marasmiineae</taxon>
        <taxon>Omphalotaceae</taxon>
        <taxon>Rhodocollybia</taxon>
    </lineage>
</organism>
<comment type="caution">
    <text evidence="1">The sequence shown here is derived from an EMBL/GenBank/DDBJ whole genome shotgun (WGS) entry which is preliminary data.</text>
</comment>
<accession>A0A9P5PJR4</accession>
<evidence type="ECO:0000313" key="1">
    <source>
        <dbReference type="EMBL" id="KAF9063882.1"/>
    </source>
</evidence>
<dbReference type="AlphaFoldDB" id="A0A9P5PJR4"/>
<reference evidence="1" key="1">
    <citation type="submission" date="2020-11" db="EMBL/GenBank/DDBJ databases">
        <authorList>
            <consortium name="DOE Joint Genome Institute"/>
            <person name="Ahrendt S."/>
            <person name="Riley R."/>
            <person name="Andreopoulos W."/>
            <person name="Labutti K."/>
            <person name="Pangilinan J."/>
            <person name="Ruiz-Duenas F.J."/>
            <person name="Barrasa J.M."/>
            <person name="Sanchez-Garcia M."/>
            <person name="Camarero S."/>
            <person name="Miyauchi S."/>
            <person name="Serrano A."/>
            <person name="Linde D."/>
            <person name="Babiker R."/>
            <person name="Drula E."/>
            <person name="Ayuso-Fernandez I."/>
            <person name="Pacheco R."/>
            <person name="Padilla G."/>
            <person name="Ferreira P."/>
            <person name="Barriuso J."/>
            <person name="Kellner H."/>
            <person name="Castanera R."/>
            <person name="Alfaro M."/>
            <person name="Ramirez L."/>
            <person name="Pisabarro A.G."/>
            <person name="Kuo A."/>
            <person name="Tritt A."/>
            <person name="Lipzen A."/>
            <person name="He G."/>
            <person name="Yan M."/>
            <person name="Ng V."/>
            <person name="Cullen D."/>
            <person name="Martin F."/>
            <person name="Rosso M.-N."/>
            <person name="Henrissat B."/>
            <person name="Hibbett D."/>
            <person name="Martinez A.T."/>
            <person name="Grigoriev I.V."/>
        </authorList>
    </citation>
    <scope>NUCLEOTIDE SEQUENCE</scope>
    <source>
        <strain evidence="1">AH 40177</strain>
    </source>
</reference>
<proteinExistence type="predicted"/>
<dbReference type="EMBL" id="JADNRY010000136">
    <property type="protein sequence ID" value="KAF9063882.1"/>
    <property type="molecule type" value="Genomic_DNA"/>
</dbReference>
<name>A0A9P5PJR4_9AGAR</name>
<dbReference type="Proteomes" id="UP000772434">
    <property type="component" value="Unassembled WGS sequence"/>
</dbReference>
<keyword evidence="2" id="KW-1185">Reference proteome</keyword>
<evidence type="ECO:0000313" key="2">
    <source>
        <dbReference type="Proteomes" id="UP000772434"/>
    </source>
</evidence>
<gene>
    <name evidence="1" type="ORF">BDP27DRAFT_1367653</name>
</gene>
<sequence length="162" mass="18694">MSSSDSGEQIKHGTKIATSNIIPSGDFRRKTGDNSIRHHPTLSIYLPRTHFVRLRFQHFPRRSHITTIAPFWGLCNTSTPRRVESVDIFLAEKEHSSFKNVLTHLGQCKTLRLITLRNVRTLFTTDANFVGQFNSVKYLCMQIGDDYSLLNFWKLWLNATRA</sequence>